<dbReference type="InterPro" id="IPR013783">
    <property type="entry name" value="Ig-like_fold"/>
</dbReference>
<evidence type="ECO:0000313" key="3">
    <source>
        <dbReference type="EMBL" id="ASF41652.1"/>
    </source>
</evidence>
<dbReference type="SMART" id="SM00421">
    <property type="entry name" value="HTH_LUXR"/>
    <property type="match status" value="1"/>
</dbReference>
<dbReference type="KEGG" id="capn:CBG49_00340"/>
<dbReference type="Gene3D" id="2.130.10.10">
    <property type="entry name" value="YVTN repeat-like/Quinoprotein amine dehydrogenase"/>
    <property type="match status" value="1"/>
</dbReference>
<dbReference type="InterPro" id="IPR015943">
    <property type="entry name" value="WD40/YVTN_repeat-like_dom_sf"/>
</dbReference>
<dbReference type="Pfam" id="PF07494">
    <property type="entry name" value="Reg_prop"/>
    <property type="match status" value="1"/>
</dbReference>
<reference evidence="4" key="1">
    <citation type="submission" date="2017-06" db="EMBL/GenBank/DDBJ databases">
        <title>Complete genome sequence of Capnocytophaga sp. KCOM 1579 (=ChDC OS43) isolated from a human refractory periapical abscess lesion.</title>
        <authorList>
            <person name="Kook J.-K."/>
            <person name="Park S.-N."/>
            <person name="Lim Y.K."/>
            <person name="Roh H."/>
        </authorList>
    </citation>
    <scope>NUCLEOTIDE SEQUENCE [LARGE SCALE GENOMIC DNA]</scope>
    <source>
        <strain evidence="4">ChDC OS43</strain>
    </source>
</reference>
<protein>
    <submittedName>
        <fullName evidence="3">Regulator</fullName>
    </submittedName>
</protein>
<evidence type="ECO:0000256" key="1">
    <source>
        <dbReference type="SAM" id="Phobius"/>
    </source>
</evidence>
<dbReference type="Pfam" id="PF07495">
    <property type="entry name" value="Y_Y_Y"/>
    <property type="match status" value="1"/>
</dbReference>
<dbReference type="InterPro" id="IPR036388">
    <property type="entry name" value="WH-like_DNA-bd_sf"/>
</dbReference>
<dbReference type="Gene3D" id="2.60.40.10">
    <property type="entry name" value="Immunoglobulins"/>
    <property type="match status" value="1"/>
</dbReference>
<dbReference type="InterPro" id="IPR016032">
    <property type="entry name" value="Sig_transdc_resp-reg_C-effctor"/>
</dbReference>
<dbReference type="InterPro" id="IPR011110">
    <property type="entry name" value="Reg_prop"/>
</dbReference>
<dbReference type="GO" id="GO:0003677">
    <property type="term" value="F:DNA binding"/>
    <property type="evidence" value="ECO:0007669"/>
    <property type="project" value="InterPro"/>
</dbReference>
<dbReference type="SUPFAM" id="SSF46894">
    <property type="entry name" value="C-terminal effector domain of the bipartite response regulators"/>
    <property type="match status" value="1"/>
</dbReference>
<dbReference type="InterPro" id="IPR000792">
    <property type="entry name" value="Tscrpt_reg_LuxR_C"/>
</dbReference>
<dbReference type="AlphaFoldDB" id="A0A1Z4BK72"/>
<evidence type="ECO:0000313" key="4">
    <source>
        <dbReference type="Proteomes" id="UP000197007"/>
    </source>
</evidence>
<proteinExistence type="predicted"/>
<dbReference type="Gene3D" id="1.10.10.10">
    <property type="entry name" value="Winged helix-like DNA-binding domain superfamily/Winged helix DNA-binding domain"/>
    <property type="match status" value="1"/>
</dbReference>
<feature type="domain" description="HTH luxR-type" evidence="2">
    <location>
        <begin position="882"/>
        <end position="939"/>
    </location>
</feature>
<keyword evidence="1" id="KW-0812">Transmembrane</keyword>
<dbReference type="RefSeq" id="WP_088592881.1">
    <property type="nucleotide sequence ID" value="NZ_CP022022.1"/>
</dbReference>
<dbReference type="EMBL" id="CP022022">
    <property type="protein sequence ID" value="ASF41652.1"/>
    <property type="molecule type" value="Genomic_DNA"/>
</dbReference>
<name>A0A1Z4BK72_9FLAO</name>
<dbReference type="Proteomes" id="UP000197007">
    <property type="component" value="Chromosome"/>
</dbReference>
<keyword evidence="1" id="KW-0472">Membrane</keyword>
<dbReference type="GO" id="GO:0006355">
    <property type="term" value="P:regulation of DNA-templated transcription"/>
    <property type="evidence" value="ECO:0007669"/>
    <property type="project" value="InterPro"/>
</dbReference>
<sequence>MKRFIILFFTFFSTITQSQNLSLLPPIYNYSQTQYKAGMQNWQVSQCQDGILYVANNQGLLTFDGQVWQLYYLPQKKIARSVFADSSISNLRVYVGSFEEFGYFQRNAQNQLVYTSLKDQLKNYTFHNDEVWQIFKYQDKIYFQTFSSYFVYDGSHVQAFTPQPAPFAMFPYGNKLYMQGMNAGFYRIDATQKLNLELSPEQLGGIIVEIIPYQGELLLITNKNGFFRYNTATNELRKFPTEMDALFPSLRINRALLTANNLLILGTLTEGLYAINPHNGKIFGHIHKKNGLNNNTVLGLYEDAQHNLWVALDNGVAMIEVPSRLRYLNLNGEVELISDMVLKDNVYYLASNKGVYTFKEGVLSKIPDFSNQVWFIKQFDHQVFVGHNKGVSELMGNHLQPLDNVGVGGMDLKKGVIHGQEVLVGSSYSVLTIYKKDAANRWVPSHIVNGYFDLTYRVEIDAFGNIWTNHTYKGVSKLSLTEDLKSVQRKVTYNQLKTKEALKLLKLRGKIIFTDGQQWFEYNDDKQNVLPYALLNEQLPQLATTHHIVPVNDNRFWFITPTDYYLVAFANGVYKIEEKIAFNQLQHPASEERATAFVTPEGNTYFCLDGSIALYTPKAPRVKLPTNLTLKSLRTYNRSTDLYTLENITPNIAIPYSKNNLQFDFQYPNFSKEHCQLWYQLEGYDKHWREVANDFRVNYQNLPSGHYQLKAKVLNELGETLSHYTFPFAVITPWYRTVWAYIFYFAGFIGAGALVTALYLRYKMKKKERSYLRERLRRQRLLEAREQEVTKLQNQVLIAQLDYKSKSLAEATMMNITRNEFLTNLVTELETLLNSQRVSKAKSNLILQHIRDNISQEDQWQVFQENFDLIHKDFFKKLKELYPQLTPTDLRMAVLIRLNYTSKEIAEMQNISLRGVETARYRLRKKLQLAEEDNLYDFFAQFN</sequence>
<evidence type="ECO:0000259" key="2">
    <source>
        <dbReference type="SMART" id="SM00421"/>
    </source>
</evidence>
<keyword evidence="4" id="KW-1185">Reference proteome</keyword>
<gene>
    <name evidence="3" type="ORF">CBG49_00340</name>
</gene>
<accession>A0A1Z4BK72</accession>
<keyword evidence="1" id="KW-1133">Transmembrane helix</keyword>
<organism evidence="3 4">
    <name type="scientific">Capnocytophaga endodontalis</name>
    <dbReference type="NCBI Taxonomy" id="2708117"/>
    <lineage>
        <taxon>Bacteria</taxon>
        <taxon>Pseudomonadati</taxon>
        <taxon>Bacteroidota</taxon>
        <taxon>Flavobacteriia</taxon>
        <taxon>Flavobacteriales</taxon>
        <taxon>Flavobacteriaceae</taxon>
        <taxon>Capnocytophaga</taxon>
    </lineage>
</organism>
<dbReference type="SUPFAM" id="SSF69304">
    <property type="entry name" value="Tricorn protease N-terminal domain"/>
    <property type="match status" value="1"/>
</dbReference>
<feature type="transmembrane region" description="Helical" evidence="1">
    <location>
        <begin position="738"/>
        <end position="760"/>
    </location>
</feature>
<dbReference type="InterPro" id="IPR011123">
    <property type="entry name" value="Y_Y_Y"/>
</dbReference>